<comment type="similarity">
    <text evidence="3">Belongs to the histone H3 family.</text>
</comment>
<evidence type="ECO:0000256" key="1">
    <source>
        <dbReference type="ARBA" id="ARBA00004123"/>
    </source>
</evidence>
<evidence type="ECO:0000256" key="2">
    <source>
        <dbReference type="ARBA" id="ARBA00004286"/>
    </source>
</evidence>
<dbReference type="Pfam" id="PF00125">
    <property type="entry name" value="Histone"/>
    <property type="match status" value="1"/>
</dbReference>
<dbReference type="PRINTS" id="PR00622">
    <property type="entry name" value="HISTONEH3"/>
</dbReference>
<evidence type="ECO:0000256" key="3">
    <source>
        <dbReference type="ARBA" id="ARBA00010343"/>
    </source>
</evidence>
<organism evidence="9 10">
    <name type="scientific">Trichuris suis</name>
    <name type="common">pig whipworm</name>
    <dbReference type="NCBI Taxonomy" id="68888"/>
    <lineage>
        <taxon>Eukaryota</taxon>
        <taxon>Metazoa</taxon>
        <taxon>Ecdysozoa</taxon>
        <taxon>Nematoda</taxon>
        <taxon>Enoplea</taxon>
        <taxon>Dorylaimia</taxon>
        <taxon>Trichinellida</taxon>
        <taxon>Trichuridae</taxon>
        <taxon>Trichuris</taxon>
    </lineage>
</organism>
<dbReference type="Gene3D" id="1.10.20.10">
    <property type="entry name" value="Histone, subunit A"/>
    <property type="match status" value="1"/>
</dbReference>
<dbReference type="InterPro" id="IPR000164">
    <property type="entry name" value="Histone_H3/CENP-A"/>
</dbReference>
<dbReference type="GO" id="GO:0046982">
    <property type="term" value="F:protein heterodimerization activity"/>
    <property type="evidence" value="ECO:0007669"/>
    <property type="project" value="InterPro"/>
</dbReference>
<dbReference type="InterPro" id="IPR007125">
    <property type="entry name" value="H2A/H2B/H3"/>
</dbReference>
<dbReference type="GO" id="GO:0000786">
    <property type="term" value="C:nucleosome"/>
    <property type="evidence" value="ECO:0007669"/>
    <property type="project" value="UniProtKB-KW"/>
</dbReference>
<evidence type="ECO:0000256" key="5">
    <source>
        <dbReference type="ARBA" id="ARBA00023125"/>
    </source>
</evidence>
<gene>
    <name evidence="9" type="ORF">M513_09274</name>
</gene>
<dbReference type="FunFam" id="1.10.20.10:FF:000085">
    <property type="entry name" value="Histone H3.2"/>
    <property type="match status" value="1"/>
</dbReference>
<evidence type="ECO:0000256" key="7">
    <source>
        <dbReference type="ARBA" id="ARBA00023269"/>
    </source>
</evidence>
<dbReference type="InterPro" id="IPR009072">
    <property type="entry name" value="Histone-fold"/>
</dbReference>
<evidence type="ECO:0000313" key="9">
    <source>
        <dbReference type="EMBL" id="KFD49807.1"/>
    </source>
</evidence>
<sequence>ARTKQTARNSGGKALRKQLATKAALKLVPAIDPLKRAHPYRPGTVALRENRRYQKSSELLILRLPFQRLVRQIAEDFKTDLRFEMSAVWLCKRRPKHTLSAWLNTFFAIHARRVTITAKDVQLPQRICGERPPVPLTATSDCGGGCISSGRNSEQQGNEASVEWKSCTSMFSLGVTKLSKRRSGLVIRGF</sequence>
<dbReference type="GO" id="GO:0005634">
    <property type="term" value="C:nucleus"/>
    <property type="evidence" value="ECO:0007669"/>
    <property type="project" value="UniProtKB-SubCell"/>
</dbReference>
<keyword evidence="4" id="KW-0158">Chromosome</keyword>
<evidence type="ECO:0000259" key="8">
    <source>
        <dbReference type="Pfam" id="PF00125"/>
    </source>
</evidence>
<name>A0A085LXW1_9BILA</name>
<accession>A0A085LXW1</accession>
<protein>
    <recommendedName>
        <fullName evidence="8">Core Histone H2A/H2B/H3 domain-containing protein</fullName>
    </recommendedName>
</protein>
<dbReference type="SMART" id="SM00428">
    <property type="entry name" value="H3"/>
    <property type="match status" value="1"/>
</dbReference>
<dbReference type="AlphaFoldDB" id="A0A085LXW1"/>
<feature type="domain" description="Core Histone H2A/H2B/H3" evidence="8">
    <location>
        <begin position="42"/>
        <end position="126"/>
    </location>
</feature>
<evidence type="ECO:0000313" key="10">
    <source>
        <dbReference type="Proteomes" id="UP000030764"/>
    </source>
</evidence>
<dbReference type="GO" id="GO:0030527">
    <property type="term" value="F:structural constituent of chromatin"/>
    <property type="evidence" value="ECO:0007669"/>
    <property type="project" value="InterPro"/>
</dbReference>
<proteinExistence type="inferred from homology"/>
<evidence type="ECO:0000256" key="6">
    <source>
        <dbReference type="ARBA" id="ARBA00023242"/>
    </source>
</evidence>
<dbReference type="PANTHER" id="PTHR11426">
    <property type="entry name" value="HISTONE H3"/>
    <property type="match status" value="1"/>
</dbReference>
<reference evidence="9 10" key="1">
    <citation type="journal article" date="2014" name="Nat. Genet.">
        <title>Genome and transcriptome of the porcine whipworm Trichuris suis.</title>
        <authorList>
            <person name="Jex A.R."/>
            <person name="Nejsum P."/>
            <person name="Schwarz E.M."/>
            <person name="Hu L."/>
            <person name="Young N.D."/>
            <person name="Hall R.S."/>
            <person name="Korhonen P.K."/>
            <person name="Liao S."/>
            <person name="Thamsborg S."/>
            <person name="Xia J."/>
            <person name="Xu P."/>
            <person name="Wang S."/>
            <person name="Scheerlinck J.P."/>
            <person name="Hofmann A."/>
            <person name="Sternberg P.W."/>
            <person name="Wang J."/>
            <person name="Gasser R.B."/>
        </authorList>
    </citation>
    <scope>NUCLEOTIDE SEQUENCE [LARGE SCALE GENOMIC DNA]</scope>
    <source>
        <strain evidence="9">DCEP-RM93M</strain>
    </source>
</reference>
<keyword evidence="10" id="KW-1185">Reference proteome</keyword>
<keyword evidence="7" id="KW-0544">Nucleosome core</keyword>
<dbReference type="SUPFAM" id="SSF47113">
    <property type="entry name" value="Histone-fold"/>
    <property type="match status" value="1"/>
</dbReference>
<feature type="non-terminal residue" evidence="9">
    <location>
        <position position="1"/>
    </location>
</feature>
<keyword evidence="6" id="KW-0539">Nucleus</keyword>
<dbReference type="Proteomes" id="UP000030764">
    <property type="component" value="Unassembled WGS sequence"/>
</dbReference>
<dbReference type="GO" id="GO:0003677">
    <property type="term" value="F:DNA binding"/>
    <property type="evidence" value="ECO:0007669"/>
    <property type="project" value="UniProtKB-KW"/>
</dbReference>
<dbReference type="EMBL" id="KL363263">
    <property type="protein sequence ID" value="KFD49807.1"/>
    <property type="molecule type" value="Genomic_DNA"/>
</dbReference>
<evidence type="ECO:0000256" key="4">
    <source>
        <dbReference type="ARBA" id="ARBA00022454"/>
    </source>
</evidence>
<comment type="subcellular location">
    <subcellularLocation>
        <location evidence="2">Chromosome</location>
    </subcellularLocation>
    <subcellularLocation>
        <location evidence="1">Nucleus</location>
    </subcellularLocation>
</comment>
<keyword evidence="5" id="KW-0238">DNA-binding</keyword>